<dbReference type="EMBL" id="JAMZEG020000002">
    <property type="protein sequence ID" value="MDE8603592.1"/>
    <property type="molecule type" value="Genomic_DNA"/>
</dbReference>
<protein>
    <submittedName>
        <fullName evidence="3">Cysteine hydrolase family protein</fullName>
    </submittedName>
</protein>
<keyword evidence="1 3" id="KW-0378">Hydrolase</keyword>
<accession>A0ABT5WFK5</accession>
<comment type="caution">
    <text evidence="3">The sequence shown here is derived from an EMBL/GenBank/DDBJ whole genome shotgun (WGS) entry which is preliminary data.</text>
</comment>
<dbReference type="RefSeq" id="WP_255896065.1">
    <property type="nucleotide sequence ID" value="NZ_JAMZEG020000002.1"/>
</dbReference>
<evidence type="ECO:0000256" key="1">
    <source>
        <dbReference type="ARBA" id="ARBA00022801"/>
    </source>
</evidence>
<gene>
    <name evidence="3" type="ORF">M3I01_011885</name>
</gene>
<dbReference type="Gene3D" id="3.40.50.850">
    <property type="entry name" value="Isochorismatase-like"/>
    <property type="match status" value="1"/>
</dbReference>
<keyword evidence="4" id="KW-1185">Reference proteome</keyword>
<dbReference type="InterPro" id="IPR050272">
    <property type="entry name" value="Isochorismatase-like_hydrls"/>
</dbReference>
<evidence type="ECO:0000259" key="2">
    <source>
        <dbReference type="Pfam" id="PF00857"/>
    </source>
</evidence>
<dbReference type="Pfam" id="PF00857">
    <property type="entry name" value="Isochorismatase"/>
    <property type="match status" value="1"/>
</dbReference>
<organism evidence="3 4">
    <name type="scientific">Marinomonas maritima</name>
    <dbReference type="NCBI Taxonomy" id="2940935"/>
    <lineage>
        <taxon>Bacteria</taxon>
        <taxon>Pseudomonadati</taxon>
        <taxon>Pseudomonadota</taxon>
        <taxon>Gammaproteobacteria</taxon>
        <taxon>Oceanospirillales</taxon>
        <taxon>Oceanospirillaceae</taxon>
        <taxon>Marinomonas</taxon>
    </lineage>
</organism>
<evidence type="ECO:0000313" key="3">
    <source>
        <dbReference type="EMBL" id="MDE8603592.1"/>
    </source>
</evidence>
<dbReference type="CDD" id="cd01014">
    <property type="entry name" value="nicotinamidase_related"/>
    <property type="match status" value="1"/>
</dbReference>
<dbReference type="GO" id="GO:0016787">
    <property type="term" value="F:hydrolase activity"/>
    <property type="evidence" value="ECO:0007669"/>
    <property type="project" value="UniProtKB-KW"/>
</dbReference>
<dbReference type="InterPro" id="IPR036380">
    <property type="entry name" value="Isochorismatase-like_sf"/>
</dbReference>
<dbReference type="InterPro" id="IPR000868">
    <property type="entry name" value="Isochorismatase-like_dom"/>
</dbReference>
<dbReference type="PANTHER" id="PTHR43540">
    <property type="entry name" value="PEROXYUREIDOACRYLATE/UREIDOACRYLATE AMIDOHYDROLASE-RELATED"/>
    <property type="match status" value="1"/>
</dbReference>
<dbReference type="PANTHER" id="PTHR43540:SF15">
    <property type="entry name" value="BLR5631 PROTEIN"/>
    <property type="match status" value="1"/>
</dbReference>
<sequence>MKRTALLVIDPQNDYFEDGLFPLWNTQEILDNILKVITLAQANDMPIIFIQHVADTSQGMSPFFNPGTMGVEIHPQILALAPNATVVVKHFADAFEQTELNAVLSSLKVERLLLCGMMTQNCVTHTAISKAAEECDVKVIGEACTTREEMLHLIALNAISNRVPCVSIKASF</sequence>
<evidence type="ECO:0000313" key="4">
    <source>
        <dbReference type="Proteomes" id="UP001139522"/>
    </source>
</evidence>
<reference evidence="3" key="1">
    <citation type="submission" date="2023-01" db="EMBL/GenBank/DDBJ databases">
        <title>Psychroserpens sp. MSW6 and Marinomonas sp. RSW2, isolated from seawater.</title>
        <authorList>
            <person name="Kristyanto S."/>
            <person name="Jung J."/>
            <person name="Kim J.M."/>
            <person name="Jeon C.O."/>
        </authorList>
    </citation>
    <scope>NUCLEOTIDE SEQUENCE</scope>
    <source>
        <strain evidence="3">RSW2</strain>
    </source>
</reference>
<dbReference type="SUPFAM" id="SSF52499">
    <property type="entry name" value="Isochorismatase-like hydrolases"/>
    <property type="match status" value="1"/>
</dbReference>
<name>A0ABT5WFK5_9GAMM</name>
<proteinExistence type="predicted"/>
<feature type="domain" description="Isochorismatase-like" evidence="2">
    <location>
        <begin position="4"/>
        <end position="162"/>
    </location>
</feature>
<dbReference type="Proteomes" id="UP001139522">
    <property type="component" value="Unassembled WGS sequence"/>
</dbReference>